<name>A0A0C3BDQ7_PILCF</name>
<accession>A0A0C3BDQ7</accession>
<proteinExistence type="predicted"/>
<protein>
    <submittedName>
        <fullName evidence="1">Uncharacterized protein</fullName>
    </submittedName>
</protein>
<dbReference type="HOGENOM" id="CLU_1759515_0_0_1"/>
<evidence type="ECO:0000313" key="1">
    <source>
        <dbReference type="EMBL" id="KIM75437.1"/>
    </source>
</evidence>
<evidence type="ECO:0000313" key="2">
    <source>
        <dbReference type="Proteomes" id="UP000054166"/>
    </source>
</evidence>
<organism evidence="1 2">
    <name type="scientific">Piloderma croceum (strain F 1598)</name>
    <dbReference type="NCBI Taxonomy" id="765440"/>
    <lineage>
        <taxon>Eukaryota</taxon>
        <taxon>Fungi</taxon>
        <taxon>Dikarya</taxon>
        <taxon>Basidiomycota</taxon>
        <taxon>Agaricomycotina</taxon>
        <taxon>Agaricomycetes</taxon>
        <taxon>Agaricomycetidae</taxon>
        <taxon>Atheliales</taxon>
        <taxon>Atheliaceae</taxon>
        <taxon>Piloderma</taxon>
    </lineage>
</organism>
<dbReference type="AlphaFoldDB" id="A0A0C3BDQ7"/>
<reference evidence="1 2" key="1">
    <citation type="submission" date="2014-04" db="EMBL/GenBank/DDBJ databases">
        <authorList>
            <consortium name="DOE Joint Genome Institute"/>
            <person name="Kuo A."/>
            <person name="Tarkka M."/>
            <person name="Buscot F."/>
            <person name="Kohler A."/>
            <person name="Nagy L.G."/>
            <person name="Floudas D."/>
            <person name="Copeland A."/>
            <person name="Barry K.W."/>
            <person name="Cichocki N."/>
            <person name="Veneault-Fourrey C."/>
            <person name="LaButti K."/>
            <person name="Lindquist E.A."/>
            <person name="Lipzen A."/>
            <person name="Lundell T."/>
            <person name="Morin E."/>
            <person name="Murat C."/>
            <person name="Sun H."/>
            <person name="Tunlid A."/>
            <person name="Henrissat B."/>
            <person name="Grigoriev I.V."/>
            <person name="Hibbett D.S."/>
            <person name="Martin F."/>
            <person name="Nordberg H.P."/>
            <person name="Cantor M.N."/>
            <person name="Hua S.X."/>
        </authorList>
    </citation>
    <scope>NUCLEOTIDE SEQUENCE [LARGE SCALE GENOMIC DNA]</scope>
    <source>
        <strain evidence="1 2">F 1598</strain>
    </source>
</reference>
<dbReference type="EMBL" id="KN833046">
    <property type="protein sequence ID" value="KIM75437.1"/>
    <property type="molecule type" value="Genomic_DNA"/>
</dbReference>
<reference evidence="2" key="2">
    <citation type="submission" date="2015-01" db="EMBL/GenBank/DDBJ databases">
        <title>Evolutionary Origins and Diversification of the Mycorrhizal Mutualists.</title>
        <authorList>
            <consortium name="DOE Joint Genome Institute"/>
            <consortium name="Mycorrhizal Genomics Consortium"/>
            <person name="Kohler A."/>
            <person name="Kuo A."/>
            <person name="Nagy L.G."/>
            <person name="Floudas D."/>
            <person name="Copeland A."/>
            <person name="Barry K.W."/>
            <person name="Cichocki N."/>
            <person name="Veneault-Fourrey C."/>
            <person name="LaButti K."/>
            <person name="Lindquist E.A."/>
            <person name="Lipzen A."/>
            <person name="Lundell T."/>
            <person name="Morin E."/>
            <person name="Murat C."/>
            <person name="Riley R."/>
            <person name="Ohm R."/>
            <person name="Sun H."/>
            <person name="Tunlid A."/>
            <person name="Henrissat B."/>
            <person name="Grigoriev I.V."/>
            <person name="Hibbett D.S."/>
            <person name="Martin F."/>
        </authorList>
    </citation>
    <scope>NUCLEOTIDE SEQUENCE [LARGE SCALE GENOMIC DNA]</scope>
    <source>
        <strain evidence="2">F 1598</strain>
    </source>
</reference>
<sequence>MVAGSWPDDMDLHLCKTQVNGRKVTRVRHWVTKRSGDVNMPKSLRDSNSARGHFPTGTSPLFFGLYHHVDLVIQGRCGGTIEVHSDPDHSCFTRVIHGRCPTFDCPIPDLLGPAPPAPAHPSLPQALYLVDRATQYDHNNQITCVLHG</sequence>
<keyword evidence="2" id="KW-1185">Reference proteome</keyword>
<dbReference type="InParanoid" id="A0A0C3BDQ7"/>
<dbReference type="Proteomes" id="UP000054166">
    <property type="component" value="Unassembled WGS sequence"/>
</dbReference>
<gene>
    <name evidence="1" type="ORF">PILCRDRAFT_13522</name>
</gene>